<evidence type="ECO:0000313" key="2">
    <source>
        <dbReference type="Proteomes" id="UP000825729"/>
    </source>
</evidence>
<proteinExistence type="predicted"/>
<gene>
    <name evidence="1" type="ORF">H6P81_003375</name>
</gene>
<protein>
    <submittedName>
        <fullName evidence="1">Uncharacterized protein</fullName>
    </submittedName>
</protein>
<evidence type="ECO:0000313" key="1">
    <source>
        <dbReference type="EMBL" id="KAG9458867.1"/>
    </source>
</evidence>
<organism evidence="1 2">
    <name type="scientific">Aristolochia fimbriata</name>
    <name type="common">White veined hardy Dutchman's pipe vine</name>
    <dbReference type="NCBI Taxonomy" id="158543"/>
    <lineage>
        <taxon>Eukaryota</taxon>
        <taxon>Viridiplantae</taxon>
        <taxon>Streptophyta</taxon>
        <taxon>Embryophyta</taxon>
        <taxon>Tracheophyta</taxon>
        <taxon>Spermatophyta</taxon>
        <taxon>Magnoliopsida</taxon>
        <taxon>Magnoliidae</taxon>
        <taxon>Piperales</taxon>
        <taxon>Aristolochiaceae</taxon>
        <taxon>Aristolochia</taxon>
    </lineage>
</organism>
<dbReference type="EMBL" id="JAINDJ010000002">
    <property type="protein sequence ID" value="KAG9458867.1"/>
    <property type="molecule type" value="Genomic_DNA"/>
</dbReference>
<sequence>MAAPSVTLISGLRAFDHTMTVGEERVLTLALYMEGNASRLTYCPSGELVFGAHAVKPPSLVDCSLPYGSLSRSLVTGDRVFFIPCPGSSEDEAVAAGPDTFALQSALLVANRPPRTLQDRFMDGELVKAFQAPNTTLDTPIPFLYEFWDDAVALSVMRVSTTDFGPPSFSIVAMRHWSKLFLTFGVRRRTR</sequence>
<dbReference type="AlphaFoldDB" id="A0AAV7FGH9"/>
<reference evidence="1 2" key="1">
    <citation type="submission" date="2021-07" db="EMBL/GenBank/DDBJ databases">
        <title>The Aristolochia fimbriata genome: insights into angiosperm evolution, floral development and chemical biosynthesis.</title>
        <authorList>
            <person name="Jiao Y."/>
        </authorList>
    </citation>
    <scope>NUCLEOTIDE SEQUENCE [LARGE SCALE GENOMIC DNA]</scope>
    <source>
        <strain evidence="1">IBCAS-2021</strain>
        <tissue evidence="1">Leaf</tissue>
    </source>
</reference>
<comment type="caution">
    <text evidence="1">The sequence shown here is derived from an EMBL/GenBank/DDBJ whole genome shotgun (WGS) entry which is preliminary data.</text>
</comment>
<dbReference type="Proteomes" id="UP000825729">
    <property type="component" value="Unassembled WGS sequence"/>
</dbReference>
<accession>A0AAV7FGH9</accession>
<name>A0AAV7FGH9_ARIFI</name>
<keyword evidence="2" id="KW-1185">Reference proteome</keyword>